<evidence type="ECO:0000313" key="2">
    <source>
        <dbReference type="Proteomes" id="UP000030669"/>
    </source>
</evidence>
<dbReference type="STRING" id="670483.S7Q9J9"/>
<dbReference type="HOGENOM" id="CLU_058257_0_0_1"/>
<dbReference type="GeneID" id="19301871"/>
<reference evidence="1 2" key="1">
    <citation type="journal article" date="2012" name="Science">
        <title>The Paleozoic origin of enzymatic lignin decomposition reconstructed from 31 fungal genomes.</title>
        <authorList>
            <person name="Floudas D."/>
            <person name="Binder M."/>
            <person name="Riley R."/>
            <person name="Barry K."/>
            <person name="Blanchette R.A."/>
            <person name="Henrissat B."/>
            <person name="Martinez A.T."/>
            <person name="Otillar R."/>
            <person name="Spatafora J.W."/>
            <person name="Yadav J.S."/>
            <person name="Aerts A."/>
            <person name="Benoit I."/>
            <person name="Boyd A."/>
            <person name="Carlson A."/>
            <person name="Copeland A."/>
            <person name="Coutinho P.M."/>
            <person name="de Vries R.P."/>
            <person name="Ferreira P."/>
            <person name="Findley K."/>
            <person name="Foster B."/>
            <person name="Gaskell J."/>
            <person name="Glotzer D."/>
            <person name="Gorecki P."/>
            <person name="Heitman J."/>
            <person name="Hesse C."/>
            <person name="Hori C."/>
            <person name="Igarashi K."/>
            <person name="Jurgens J.A."/>
            <person name="Kallen N."/>
            <person name="Kersten P."/>
            <person name="Kohler A."/>
            <person name="Kuees U."/>
            <person name="Kumar T.K.A."/>
            <person name="Kuo A."/>
            <person name="LaButti K."/>
            <person name="Larrondo L.F."/>
            <person name="Lindquist E."/>
            <person name="Ling A."/>
            <person name="Lombard V."/>
            <person name="Lucas S."/>
            <person name="Lundell T."/>
            <person name="Martin R."/>
            <person name="McLaughlin D.J."/>
            <person name="Morgenstern I."/>
            <person name="Morin E."/>
            <person name="Murat C."/>
            <person name="Nagy L.G."/>
            <person name="Nolan M."/>
            <person name="Ohm R.A."/>
            <person name="Patyshakuliyeva A."/>
            <person name="Rokas A."/>
            <person name="Ruiz-Duenas F.J."/>
            <person name="Sabat G."/>
            <person name="Salamov A."/>
            <person name="Samejima M."/>
            <person name="Schmutz J."/>
            <person name="Slot J.C."/>
            <person name="St John F."/>
            <person name="Stenlid J."/>
            <person name="Sun H."/>
            <person name="Sun S."/>
            <person name="Syed K."/>
            <person name="Tsang A."/>
            <person name="Wiebenga A."/>
            <person name="Young D."/>
            <person name="Pisabarro A."/>
            <person name="Eastwood D.C."/>
            <person name="Martin F."/>
            <person name="Cullen D."/>
            <person name="Grigoriev I.V."/>
            <person name="Hibbett D.S."/>
        </authorList>
    </citation>
    <scope>NUCLEOTIDE SEQUENCE [LARGE SCALE GENOMIC DNA]</scope>
    <source>
        <strain evidence="1 2">ATCC 11539</strain>
    </source>
</reference>
<dbReference type="OrthoDB" id="2306919at2759"/>
<dbReference type="OMA" id="NARAWYS"/>
<dbReference type="KEGG" id="gtr:GLOTRDRAFT_129221"/>
<accession>S7Q9J9</accession>
<evidence type="ECO:0000313" key="1">
    <source>
        <dbReference type="EMBL" id="EPQ56018.1"/>
    </source>
</evidence>
<dbReference type="RefSeq" id="XP_007866020.1">
    <property type="nucleotide sequence ID" value="XM_007867829.1"/>
</dbReference>
<proteinExistence type="predicted"/>
<name>S7Q9J9_GLOTA</name>
<keyword evidence="2" id="KW-1185">Reference proteome</keyword>
<dbReference type="Proteomes" id="UP000030669">
    <property type="component" value="Unassembled WGS sequence"/>
</dbReference>
<gene>
    <name evidence="1" type="ORF">GLOTRDRAFT_129221</name>
</gene>
<dbReference type="EMBL" id="KB469301">
    <property type="protein sequence ID" value="EPQ56018.1"/>
    <property type="molecule type" value="Genomic_DNA"/>
</dbReference>
<organism evidence="1 2">
    <name type="scientific">Gloeophyllum trabeum (strain ATCC 11539 / FP-39264 / Madison 617)</name>
    <name type="common">Brown rot fungus</name>
    <dbReference type="NCBI Taxonomy" id="670483"/>
    <lineage>
        <taxon>Eukaryota</taxon>
        <taxon>Fungi</taxon>
        <taxon>Dikarya</taxon>
        <taxon>Basidiomycota</taxon>
        <taxon>Agaricomycotina</taxon>
        <taxon>Agaricomycetes</taxon>
        <taxon>Gloeophyllales</taxon>
        <taxon>Gloeophyllaceae</taxon>
        <taxon>Gloeophyllum</taxon>
    </lineage>
</organism>
<protein>
    <submittedName>
        <fullName evidence="1">Uncharacterized protein</fullName>
    </submittedName>
</protein>
<sequence>MRHLPAKDIYNELQSLPGPLFHSPSPVAAEGKIPRLQSEIASLLVHPLLEAALHLLNHSLYAPHFLLRKMQNSRGGQHLHGVLHRVEGDYENARIWYREASGTETPPKEVTNREREEVFVEFWSKHTHLLQDEDENGQQDKAHRARAAATAFIDRVQQMKEQSKGQVFDAGLRTPEREELERISKAELNTVAEWAGNTFGWGSWGEGDGEAKDASGAYTGNTKEQKEIFMKQMGEGIRKF</sequence>
<dbReference type="AlphaFoldDB" id="S7Q9J9"/>
<dbReference type="eggNOG" id="ENOG502S5WX">
    <property type="taxonomic scope" value="Eukaryota"/>
</dbReference>